<name>A0AAW1NBE2_SAPOF</name>
<dbReference type="InterPro" id="IPR034751">
    <property type="entry name" value="Yippee"/>
</dbReference>
<dbReference type="EMBL" id="JBDFQZ010000001">
    <property type="protein sequence ID" value="KAK9758097.1"/>
    <property type="molecule type" value="Genomic_DNA"/>
</dbReference>
<keyword evidence="7" id="KW-1185">Reference proteome</keyword>
<reference evidence="6" key="1">
    <citation type="submission" date="2024-03" db="EMBL/GenBank/DDBJ databases">
        <title>WGS assembly of Saponaria officinalis var. Norfolk2.</title>
        <authorList>
            <person name="Jenkins J."/>
            <person name="Shu S."/>
            <person name="Grimwood J."/>
            <person name="Barry K."/>
            <person name="Goodstein D."/>
            <person name="Schmutz J."/>
            <person name="Leebens-Mack J."/>
            <person name="Osbourn A."/>
        </authorList>
    </citation>
    <scope>NUCLEOTIDE SEQUENCE [LARGE SCALE GENOMIC DNA]</scope>
    <source>
        <strain evidence="6">JIC</strain>
    </source>
</reference>
<dbReference type="InterPro" id="IPR039058">
    <property type="entry name" value="Yippee_fam"/>
</dbReference>
<dbReference type="InterPro" id="IPR004910">
    <property type="entry name" value="Yippee/Mis18/Cereblon"/>
</dbReference>
<sequence length="107" mass="12371">MANHEGCSRLYCCFVCRNFVAKHDDIVSKAFQAHNGRAYLFSHAMNIKCGPKEDRHLLTGRHTVADVFCEDCGEQIGWKYLKAFETSQKYKEDKVVLEKIKIVRDND</sequence>
<evidence type="ECO:0000256" key="3">
    <source>
        <dbReference type="ARBA" id="ARBA00022833"/>
    </source>
</evidence>
<proteinExistence type="inferred from homology"/>
<dbReference type="GO" id="GO:0046872">
    <property type="term" value="F:metal ion binding"/>
    <property type="evidence" value="ECO:0007669"/>
    <property type="project" value="UniProtKB-KW"/>
</dbReference>
<comment type="similarity">
    <text evidence="1 4">Belongs to the yippee family.</text>
</comment>
<protein>
    <recommendedName>
        <fullName evidence="4">Protein yippee-like</fullName>
    </recommendedName>
</protein>
<keyword evidence="3" id="KW-0862">Zinc</keyword>
<accession>A0AAW1NBE2</accession>
<dbReference type="AlphaFoldDB" id="A0AAW1NBE2"/>
<keyword evidence="2" id="KW-0479">Metal-binding</keyword>
<feature type="domain" description="Yippee" evidence="5">
    <location>
        <begin position="9"/>
        <end position="106"/>
    </location>
</feature>
<dbReference type="Proteomes" id="UP001443914">
    <property type="component" value="Unassembled WGS sequence"/>
</dbReference>
<evidence type="ECO:0000313" key="6">
    <source>
        <dbReference type="EMBL" id="KAK9758097.1"/>
    </source>
</evidence>
<evidence type="ECO:0000313" key="7">
    <source>
        <dbReference type="Proteomes" id="UP001443914"/>
    </source>
</evidence>
<evidence type="ECO:0000259" key="5">
    <source>
        <dbReference type="PROSITE" id="PS51792"/>
    </source>
</evidence>
<evidence type="ECO:0000256" key="1">
    <source>
        <dbReference type="ARBA" id="ARBA00005613"/>
    </source>
</evidence>
<dbReference type="Pfam" id="PF03226">
    <property type="entry name" value="Yippee-Mis18"/>
    <property type="match status" value="1"/>
</dbReference>
<dbReference type="PROSITE" id="PS51792">
    <property type="entry name" value="YIPPEE"/>
    <property type="match status" value="1"/>
</dbReference>
<evidence type="ECO:0000256" key="2">
    <source>
        <dbReference type="ARBA" id="ARBA00022723"/>
    </source>
</evidence>
<dbReference type="PANTHER" id="PTHR13848">
    <property type="entry name" value="PROTEIN YIPPEE-LIKE CG15309-RELATED"/>
    <property type="match status" value="1"/>
</dbReference>
<comment type="caution">
    <text evidence="6">The sequence shown here is derived from an EMBL/GenBank/DDBJ whole genome shotgun (WGS) entry which is preliminary data.</text>
</comment>
<gene>
    <name evidence="6" type="ORF">RND81_01G206600</name>
</gene>
<evidence type="ECO:0000256" key="4">
    <source>
        <dbReference type="RuleBase" id="RU110713"/>
    </source>
</evidence>
<organism evidence="6 7">
    <name type="scientific">Saponaria officinalis</name>
    <name type="common">Common soapwort</name>
    <name type="synonym">Lychnis saponaria</name>
    <dbReference type="NCBI Taxonomy" id="3572"/>
    <lineage>
        <taxon>Eukaryota</taxon>
        <taxon>Viridiplantae</taxon>
        <taxon>Streptophyta</taxon>
        <taxon>Embryophyta</taxon>
        <taxon>Tracheophyta</taxon>
        <taxon>Spermatophyta</taxon>
        <taxon>Magnoliopsida</taxon>
        <taxon>eudicotyledons</taxon>
        <taxon>Gunneridae</taxon>
        <taxon>Pentapetalae</taxon>
        <taxon>Caryophyllales</taxon>
        <taxon>Caryophyllaceae</taxon>
        <taxon>Caryophylleae</taxon>
        <taxon>Saponaria</taxon>
    </lineage>
</organism>